<organism evidence="3 4">
    <name type="scientific">Ciona intestinalis</name>
    <name type="common">Transparent sea squirt</name>
    <name type="synonym">Ascidia intestinalis</name>
    <dbReference type="NCBI Taxonomy" id="7719"/>
    <lineage>
        <taxon>Eukaryota</taxon>
        <taxon>Metazoa</taxon>
        <taxon>Chordata</taxon>
        <taxon>Tunicata</taxon>
        <taxon>Ascidiacea</taxon>
        <taxon>Phlebobranchia</taxon>
        <taxon>Cionidae</taxon>
        <taxon>Ciona</taxon>
    </lineage>
</organism>
<feature type="region of interest" description="Disordered" evidence="1">
    <location>
        <begin position="49"/>
        <end position="79"/>
    </location>
</feature>
<feature type="transmembrane region" description="Helical" evidence="2">
    <location>
        <begin position="12"/>
        <end position="32"/>
    </location>
</feature>
<reference evidence="3" key="3">
    <citation type="submission" date="2025-08" db="UniProtKB">
        <authorList>
            <consortium name="Ensembl"/>
        </authorList>
    </citation>
    <scope>IDENTIFICATION</scope>
</reference>
<dbReference type="InParanoid" id="H2XRB4"/>
<name>H2XRB4_CIOIN</name>
<accession>H2XRB4</accession>
<reference evidence="4" key="1">
    <citation type="journal article" date="2002" name="Science">
        <title>The draft genome of Ciona intestinalis: insights into chordate and vertebrate origins.</title>
        <authorList>
            <person name="Dehal P."/>
            <person name="Satou Y."/>
            <person name="Campbell R.K."/>
            <person name="Chapman J."/>
            <person name="Degnan B."/>
            <person name="De Tomaso A."/>
            <person name="Davidson B."/>
            <person name="Di Gregorio A."/>
            <person name="Gelpke M."/>
            <person name="Goodstein D.M."/>
            <person name="Harafuji N."/>
            <person name="Hastings K.E."/>
            <person name="Ho I."/>
            <person name="Hotta K."/>
            <person name="Huang W."/>
            <person name="Kawashima T."/>
            <person name="Lemaire P."/>
            <person name="Martinez D."/>
            <person name="Meinertzhagen I.A."/>
            <person name="Necula S."/>
            <person name="Nonaka M."/>
            <person name="Putnam N."/>
            <person name="Rash S."/>
            <person name="Saiga H."/>
            <person name="Satake M."/>
            <person name="Terry A."/>
            <person name="Yamada L."/>
            <person name="Wang H.G."/>
            <person name="Awazu S."/>
            <person name="Azumi K."/>
            <person name="Boore J."/>
            <person name="Branno M."/>
            <person name="Chin-Bow S."/>
            <person name="DeSantis R."/>
            <person name="Doyle S."/>
            <person name="Francino P."/>
            <person name="Keys D.N."/>
            <person name="Haga S."/>
            <person name="Hayashi H."/>
            <person name="Hino K."/>
            <person name="Imai K.S."/>
            <person name="Inaba K."/>
            <person name="Kano S."/>
            <person name="Kobayashi K."/>
            <person name="Kobayashi M."/>
            <person name="Lee B.I."/>
            <person name="Makabe K.W."/>
            <person name="Manohar C."/>
            <person name="Matassi G."/>
            <person name="Medina M."/>
            <person name="Mochizuki Y."/>
            <person name="Mount S."/>
            <person name="Morishita T."/>
            <person name="Miura S."/>
            <person name="Nakayama A."/>
            <person name="Nishizaka S."/>
            <person name="Nomoto H."/>
            <person name="Ohta F."/>
            <person name="Oishi K."/>
            <person name="Rigoutsos I."/>
            <person name="Sano M."/>
            <person name="Sasaki A."/>
            <person name="Sasakura Y."/>
            <person name="Shoguchi E."/>
            <person name="Shin-i T."/>
            <person name="Spagnuolo A."/>
            <person name="Stainier D."/>
            <person name="Suzuki M.M."/>
            <person name="Tassy O."/>
            <person name="Takatori N."/>
            <person name="Tokuoka M."/>
            <person name="Yagi K."/>
            <person name="Yoshizaki F."/>
            <person name="Wada S."/>
            <person name="Zhang C."/>
            <person name="Hyatt P.D."/>
            <person name="Larimer F."/>
            <person name="Detter C."/>
            <person name="Doggett N."/>
            <person name="Glavina T."/>
            <person name="Hawkins T."/>
            <person name="Richardson P."/>
            <person name="Lucas S."/>
            <person name="Kohara Y."/>
            <person name="Levine M."/>
            <person name="Satoh N."/>
            <person name="Rokhsar D.S."/>
        </authorList>
    </citation>
    <scope>NUCLEOTIDE SEQUENCE [LARGE SCALE GENOMIC DNA]</scope>
</reference>
<reference evidence="3" key="2">
    <citation type="journal article" date="2008" name="Genome Biol.">
        <title>Improved genome assembly and evidence-based global gene model set for the chordate Ciona intestinalis: new insight into intron and operon populations.</title>
        <authorList>
            <person name="Satou Y."/>
            <person name="Mineta K."/>
            <person name="Ogasawara M."/>
            <person name="Sasakura Y."/>
            <person name="Shoguchi E."/>
            <person name="Ueno K."/>
            <person name="Yamada L."/>
            <person name="Matsumoto J."/>
            <person name="Wasserscheid J."/>
            <person name="Dewar K."/>
            <person name="Wiley G.B."/>
            <person name="Macmil S.L."/>
            <person name="Roe B.A."/>
            <person name="Zeller R.W."/>
            <person name="Hastings K.E."/>
            <person name="Lemaire P."/>
            <person name="Lindquist E."/>
            <person name="Endo T."/>
            <person name="Hotta K."/>
            <person name="Inaba K."/>
        </authorList>
    </citation>
    <scope>NUCLEOTIDE SEQUENCE [LARGE SCALE GENOMIC DNA]</scope>
    <source>
        <strain evidence="3">wild type</strain>
    </source>
</reference>
<keyword evidence="4" id="KW-1185">Reference proteome</keyword>
<evidence type="ECO:0000313" key="4">
    <source>
        <dbReference type="Proteomes" id="UP000008144"/>
    </source>
</evidence>
<dbReference type="HOGENOM" id="CLU_2605327_0_0_1"/>
<dbReference type="EMBL" id="EAAA01001656">
    <property type="status" value="NOT_ANNOTATED_CDS"/>
    <property type="molecule type" value="Genomic_DNA"/>
</dbReference>
<dbReference type="Ensembl" id="ENSCINT00000036940.1">
    <property type="protein sequence ID" value="ENSCINP00000032198.1"/>
    <property type="gene ID" value="ENSCING00000018943.1"/>
</dbReference>
<proteinExistence type="predicted"/>
<dbReference type="Proteomes" id="UP000008144">
    <property type="component" value="Chromosome 3"/>
</dbReference>
<keyword evidence="2" id="KW-0812">Transmembrane</keyword>
<keyword evidence="2" id="KW-1133">Transmembrane helix</keyword>
<keyword evidence="2" id="KW-0472">Membrane</keyword>
<sequence>MSNSYLRRGATIWFVMLCLKLTIVLMFMYLPIPKAISFQWYSEQRSSAPLSTASSDYNSRQNTTGMSFNQRFKSKTSYV</sequence>
<protein>
    <submittedName>
        <fullName evidence="3">Uncharacterized protein</fullName>
    </submittedName>
</protein>
<evidence type="ECO:0000256" key="1">
    <source>
        <dbReference type="SAM" id="MobiDB-lite"/>
    </source>
</evidence>
<evidence type="ECO:0000256" key="2">
    <source>
        <dbReference type="SAM" id="Phobius"/>
    </source>
</evidence>
<evidence type="ECO:0000313" key="3">
    <source>
        <dbReference type="Ensembl" id="ENSCINP00000032198.1"/>
    </source>
</evidence>
<reference evidence="3" key="4">
    <citation type="submission" date="2025-09" db="UniProtKB">
        <authorList>
            <consortium name="Ensembl"/>
        </authorList>
    </citation>
    <scope>IDENTIFICATION</scope>
</reference>
<dbReference type="AlphaFoldDB" id="H2XRB4"/>